<dbReference type="GO" id="GO:0055085">
    <property type="term" value="P:transmembrane transport"/>
    <property type="evidence" value="ECO:0007669"/>
    <property type="project" value="TreeGrafter"/>
</dbReference>
<feature type="transmembrane region" description="Helical" evidence="8">
    <location>
        <begin position="38"/>
        <end position="56"/>
    </location>
</feature>
<dbReference type="InterPro" id="IPR002549">
    <property type="entry name" value="AI-2E-like"/>
</dbReference>
<evidence type="ECO:0008006" key="11">
    <source>
        <dbReference type="Google" id="ProtNLM"/>
    </source>
</evidence>
<feature type="transmembrane region" description="Helical" evidence="8">
    <location>
        <begin position="158"/>
        <end position="177"/>
    </location>
</feature>
<feature type="transmembrane region" description="Helical" evidence="8">
    <location>
        <begin position="221"/>
        <end position="245"/>
    </location>
</feature>
<dbReference type="Proteomes" id="UP000008561">
    <property type="component" value="Chromosome"/>
</dbReference>
<dbReference type="OrthoDB" id="5416941at2"/>
<keyword evidence="4" id="KW-1003">Cell membrane</keyword>
<dbReference type="EMBL" id="CP000859">
    <property type="protein sequence ID" value="ABW67810.1"/>
    <property type="molecule type" value="Genomic_DNA"/>
</dbReference>
<evidence type="ECO:0000313" key="10">
    <source>
        <dbReference type="Proteomes" id="UP000008561"/>
    </source>
</evidence>
<name>A8ZTC7_DESOH</name>
<comment type="similarity">
    <text evidence="2">Belongs to the autoinducer-2 exporter (AI-2E) (TC 2.A.86) family.</text>
</comment>
<keyword evidence="5 8" id="KW-0812">Transmembrane</keyword>
<feature type="transmembrane region" description="Helical" evidence="8">
    <location>
        <begin position="251"/>
        <end position="270"/>
    </location>
</feature>
<dbReference type="Pfam" id="PF01594">
    <property type="entry name" value="AI-2E_transport"/>
    <property type="match status" value="1"/>
</dbReference>
<evidence type="ECO:0000256" key="6">
    <source>
        <dbReference type="ARBA" id="ARBA00022989"/>
    </source>
</evidence>
<dbReference type="KEGG" id="dol:Dole_2006"/>
<evidence type="ECO:0000256" key="3">
    <source>
        <dbReference type="ARBA" id="ARBA00022448"/>
    </source>
</evidence>
<dbReference type="PANTHER" id="PTHR21716:SF53">
    <property type="entry name" value="PERMEASE PERM-RELATED"/>
    <property type="match status" value="1"/>
</dbReference>
<dbReference type="GO" id="GO:0005886">
    <property type="term" value="C:plasma membrane"/>
    <property type="evidence" value="ECO:0007669"/>
    <property type="project" value="UniProtKB-SubCell"/>
</dbReference>
<gene>
    <name evidence="9" type="ordered locus">Dole_2006</name>
</gene>
<reference evidence="9 10" key="1">
    <citation type="submission" date="2007-10" db="EMBL/GenBank/DDBJ databases">
        <title>Complete sequence of Desulfococcus oleovorans Hxd3.</title>
        <authorList>
            <consortium name="US DOE Joint Genome Institute"/>
            <person name="Copeland A."/>
            <person name="Lucas S."/>
            <person name="Lapidus A."/>
            <person name="Barry K."/>
            <person name="Glavina del Rio T."/>
            <person name="Dalin E."/>
            <person name="Tice H."/>
            <person name="Pitluck S."/>
            <person name="Kiss H."/>
            <person name="Brettin T."/>
            <person name="Bruce D."/>
            <person name="Detter J.C."/>
            <person name="Han C."/>
            <person name="Schmutz J."/>
            <person name="Larimer F."/>
            <person name="Land M."/>
            <person name="Hauser L."/>
            <person name="Kyrpides N."/>
            <person name="Kim E."/>
            <person name="Wawrik B."/>
            <person name="Richardson P."/>
        </authorList>
    </citation>
    <scope>NUCLEOTIDE SEQUENCE [LARGE SCALE GENOMIC DNA]</scope>
    <source>
        <strain evidence="10">DSM 6200 / JCM 39069 / Hxd3</strain>
    </source>
</reference>
<keyword evidence="10" id="KW-1185">Reference proteome</keyword>
<dbReference type="RefSeq" id="WP_012175422.1">
    <property type="nucleotide sequence ID" value="NC_009943.1"/>
</dbReference>
<dbReference type="eggNOG" id="COG0628">
    <property type="taxonomic scope" value="Bacteria"/>
</dbReference>
<evidence type="ECO:0000256" key="8">
    <source>
        <dbReference type="SAM" id="Phobius"/>
    </source>
</evidence>
<evidence type="ECO:0000256" key="1">
    <source>
        <dbReference type="ARBA" id="ARBA00004651"/>
    </source>
</evidence>
<keyword evidence="7 8" id="KW-0472">Membrane</keyword>
<keyword evidence="6 8" id="KW-1133">Transmembrane helix</keyword>
<dbReference type="STRING" id="96561.Dole_2006"/>
<evidence type="ECO:0000256" key="5">
    <source>
        <dbReference type="ARBA" id="ARBA00022692"/>
    </source>
</evidence>
<protein>
    <recommendedName>
        <fullName evidence="11">AI-2E family transporter</fullName>
    </recommendedName>
</protein>
<dbReference type="HOGENOM" id="CLU_031275_8_0_7"/>
<feature type="transmembrane region" description="Helical" evidence="8">
    <location>
        <begin position="68"/>
        <end position="92"/>
    </location>
</feature>
<evidence type="ECO:0000256" key="7">
    <source>
        <dbReference type="ARBA" id="ARBA00023136"/>
    </source>
</evidence>
<dbReference type="AlphaFoldDB" id="A8ZTC7"/>
<evidence type="ECO:0000256" key="4">
    <source>
        <dbReference type="ARBA" id="ARBA00022475"/>
    </source>
</evidence>
<sequence>MIGMLKEWYRRYANDPQIIILFAILVVGFVLVLTMGDMLAPVIAAIVIAYLLEGLINVLERLKVSRMIALVTVFTLFLAGMVAVIVFFLPLLSRQIAEMFQELPALMANGQKQLMRLPERYPELIAQEQISQFISFLKFEITQWGQHLVSISIASVRGLITVVVYLILVPLLIFFFLKDKTKILGWLKLFLPKNTRLAAEVWHEVNQQIANYVRGKIWEILIVWTAAYALFAALGLKFAVLISLAVGLSVLAPYIGATLMFFPVALVAFFQWGLSPSFTWIVVGYLILQALDGNLLAPLLLSEVVDLHPVAIIVALLVFGGIWGMWGLFFAIPLATLVHAVLKTWFRYMKEKNPPATEEPHPA</sequence>
<keyword evidence="3" id="KW-0813">Transport</keyword>
<accession>A8ZTC7</accession>
<organism evidence="9 10">
    <name type="scientific">Desulfosudis oleivorans (strain DSM 6200 / JCM 39069 / Hxd3)</name>
    <name type="common">Desulfococcus oleovorans</name>
    <dbReference type="NCBI Taxonomy" id="96561"/>
    <lineage>
        <taxon>Bacteria</taxon>
        <taxon>Pseudomonadati</taxon>
        <taxon>Thermodesulfobacteriota</taxon>
        <taxon>Desulfobacteria</taxon>
        <taxon>Desulfobacterales</taxon>
        <taxon>Desulfosudaceae</taxon>
        <taxon>Desulfosudis</taxon>
    </lineage>
</organism>
<comment type="subcellular location">
    <subcellularLocation>
        <location evidence="1">Cell membrane</location>
        <topology evidence="1">Multi-pass membrane protein</topology>
    </subcellularLocation>
</comment>
<evidence type="ECO:0000256" key="2">
    <source>
        <dbReference type="ARBA" id="ARBA00009773"/>
    </source>
</evidence>
<feature type="transmembrane region" description="Helical" evidence="8">
    <location>
        <begin position="309"/>
        <end position="342"/>
    </location>
</feature>
<evidence type="ECO:0000313" key="9">
    <source>
        <dbReference type="EMBL" id="ABW67810.1"/>
    </source>
</evidence>
<feature type="transmembrane region" description="Helical" evidence="8">
    <location>
        <begin position="277"/>
        <end position="297"/>
    </location>
</feature>
<proteinExistence type="inferred from homology"/>
<feature type="transmembrane region" description="Helical" evidence="8">
    <location>
        <begin position="12"/>
        <end position="32"/>
    </location>
</feature>
<dbReference type="PANTHER" id="PTHR21716">
    <property type="entry name" value="TRANSMEMBRANE PROTEIN"/>
    <property type="match status" value="1"/>
</dbReference>